<sequence length="84" mass="9435">MPYRYTIDTDRCKGCSLCVIVCPKKVLEISQRVNAKGYFPVHQARPDDCVFCTTCCIMCPDVAVTITKIAEHAIDQEPTEEKHG</sequence>
<organism evidence="2">
    <name type="scientific">marine sediment metagenome</name>
    <dbReference type="NCBI Taxonomy" id="412755"/>
    <lineage>
        <taxon>unclassified sequences</taxon>
        <taxon>metagenomes</taxon>
        <taxon>ecological metagenomes</taxon>
    </lineage>
</organism>
<dbReference type="InterPro" id="IPR017900">
    <property type="entry name" value="4Fe4S_Fe_S_CS"/>
</dbReference>
<dbReference type="PANTHER" id="PTHR43122">
    <property type="entry name" value="FERREDOXIN SUBUNIT OF PYRUVATE:FLAVODOXIN OXIDOREDUCTASE-RELATED"/>
    <property type="match status" value="1"/>
</dbReference>
<dbReference type="AlphaFoldDB" id="A0A0F9I3V6"/>
<gene>
    <name evidence="2" type="ORF">LCGC14_1626740</name>
</gene>
<reference evidence="2" key="1">
    <citation type="journal article" date="2015" name="Nature">
        <title>Complex archaea that bridge the gap between prokaryotes and eukaryotes.</title>
        <authorList>
            <person name="Spang A."/>
            <person name="Saw J.H."/>
            <person name="Jorgensen S.L."/>
            <person name="Zaremba-Niedzwiedzka K."/>
            <person name="Martijn J."/>
            <person name="Lind A.E."/>
            <person name="van Eijk R."/>
            <person name="Schleper C."/>
            <person name="Guy L."/>
            <person name="Ettema T.J."/>
        </authorList>
    </citation>
    <scope>NUCLEOTIDE SEQUENCE</scope>
</reference>
<dbReference type="PROSITE" id="PS00198">
    <property type="entry name" value="4FE4S_FER_1"/>
    <property type="match status" value="1"/>
</dbReference>
<feature type="domain" description="4Fe-4S ferredoxin-type" evidence="1">
    <location>
        <begin position="40"/>
        <end position="69"/>
    </location>
</feature>
<dbReference type="PANTHER" id="PTHR43122:SF2">
    <property type="entry name" value="FERREDOXIN SUBUNIT OF PYRUVATE:FLAVODOXIN OXIDOREDUCTASE"/>
    <property type="match status" value="1"/>
</dbReference>
<feature type="domain" description="4Fe-4S ferredoxin-type" evidence="1">
    <location>
        <begin position="3"/>
        <end position="32"/>
    </location>
</feature>
<accession>A0A0F9I3V6</accession>
<protein>
    <recommendedName>
        <fullName evidence="1">4Fe-4S ferredoxin-type domain-containing protein</fullName>
    </recommendedName>
</protein>
<dbReference type="SUPFAM" id="SSF54862">
    <property type="entry name" value="4Fe-4S ferredoxins"/>
    <property type="match status" value="1"/>
</dbReference>
<evidence type="ECO:0000259" key="1">
    <source>
        <dbReference type="PROSITE" id="PS51379"/>
    </source>
</evidence>
<evidence type="ECO:0000313" key="2">
    <source>
        <dbReference type="EMBL" id="KKM22301.1"/>
    </source>
</evidence>
<comment type="caution">
    <text evidence="2">The sequence shown here is derived from an EMBL/GenBank/DDBJ whole genome shotgun (WGS) entry which is preliminary data.</text>
</comment>
<dbReference type="Pfam" id="PF12838">
    <property type="entry name" value="Fer4_7"/>
    <property type="match status" value="1"/>
</dbReference>
<proteinExistence type="predicted"/>
<dbReference type="PROSITE" id="PS51379">
    <property type="entry name" value="4FE4S_FER_2"/>
    <property type="match status" value="2"/>
</dbReference>
<dbReference type="EMBL" id="LAZR01013365">
    <property type="protein sequence ID" value="KKM22301.1"/>
    <property type="molecule type" value="Genomic_DNA"/>
</dbReference>
<dbReference type="Gene3D" id="3.30.70.20">
    <property type="match status" value="1"/>
</dbReference>
<dbReference type="InterPro" id="IPR017896">
    <property type="entry name" value="4Fe4S_Fe-S-bd"/>
</dbReference>
<name>A0A0F9I3V6_9ZZZZ</name>